<proteinExistence type="predicted"/>
<feature type="domain" description="N-acetyltransferase" evidence="1">
    <location>
        <begin position="1"/>
        <end position="156"/>
    </location>
</feature>
<dbReference type="PROSITE" id="PS51186">
    <property type="entry name" value="GNAT"/>
    <property type="match status" value="1"/>
</dbReference>
<protein>
    <submittedName>
        <fullName evidence="2">GNAT family N-acetyltransferase</fullName>
    </submittedName>
</protein>
<sequence length="156" mass="17763">MIRKANKHDIETLAVWLMDLLDHVREQSQDPYLKDASLSEELATQEVEEFLKDQASRILVAETNGSLVGFISGTTIPPFVPNSTIGDIGYIQMLWVPPNHRLEGWGRKLLESIEAWFSDQGIEYVDLHYLLKNGHADGFWKSCGYTPYRVTARKAL</sequence>
<dbReference type="RefSeq" id="WP_317835282.1">
    <property type="nucleotide sequence ID" value="NZ_CP136920.1"/>
</dbReference>
<dbReference type="PANTHER" id="PTHR43072">
    <property type="entry name" value="N-ACETYLTRANSFERASE"/>
    <property type="match status" value="1"/>
</dbReference>
<dbReference type="InterPro" id="IPR016181">
    <property type="entry name" value="Acyl_CoA_acyltransferase"/>
</dbReference>
<dbReference type="Pfam" id="PF00583">
    <property type="entry name" value="Acetyltransf_1"/>
    <property type="match status" value="1"/>
</dbReference>
<dbReference type="Proteomes" id="UP001304300">
    <property type="component" value="Chromosome"/>
</dbReference>
<dbReference type="AlphaFoldDB" id="A0AAQ3LBE9"/>
<dbReference type="EMBL" id="CP136920">
    <property type="protein sequence ID" value="WOO42755.1"/>
    <property type="molecule type" value="Genomic_DNA"/>
</dbReference>
<keyword evidence="3" id="KW-1185">Reference proteome</keyword>
<dbReference type="Gene3D" id="3.40.630.30">
    <property type="match status" value="1"/>
</dbReference>
<dbReference type="GO" id="GO:0016747">
    <property type="term" value="F:acyltransferase activity, transferring groups other than amino-acyl groups"/>
    <property type="evidence" value="ECO:0007669"/>
    <property type="project" value="InterPro"/>
</dbReference>
<dbReference type="SUPFAM" id="SSF55729">
    <property type="entry name" value="Acyl-CoA N-acyltransferases (Nat)"/>
    <property type="match status" value="1"/>
</dbReference>
<evidence type="ECO:0000313" key="3">
    <source>
        <dbReference type="Proteomes" id="UP001304300"/>
    </source>
</evidence>
<gene>
    <name evidence="2" type="ORF">RZN69_06600</name>
</gene>
<reference evidence="2 3" key="1">
    <citation type="submission" date="2023-10" db="EMBL/GenBank/DDBJ databases">
        <title>Rubellicoccus peritrichatus gen. nov., sp. nov., isolated from an algae of coral reef tank.</title>
        <authorList>
            <person name="Luo J."/>
        </authorList>
    </citation>
    <scope>NUCLEOTIDE SEQUENCE [LARGE SCALE GENOMIC DNA]</scope>
    <source>
        <strain evidence="2 3">CR14</strain>
    </source>
</reference>
<accession>A0AAQ3LBE9</accession>
<dbReference type="CDD" id="cd04301">
    <property type="entry name" value="NAT_SF"/>
    <property type="match status" value="1"/>
</dbReference>
<organism evidence="2 3">
    <name type="scientific">Rubellicoccus peritrichatus</name>
    <dbReference type="NCBI Taxonomy" id="3080537"/>
    <lineage>
        <taxon>Bacteria</taxon>
        <taxon>Pseudomonadati</taxon>
        <taxon>Verrucomicrobiota</taxon>
        <taxon>Opitutia</taxon>
        <taxon>Puniceicoccales</taxon>
        <taxon>Cerasicoccaceae</taxon>
        <taxon>Rubellicoccus</taxon>
    </lineage>
</organism>
<evidence type="ECO:0000259" key="1">
    <source>
        <dbReference type="PROSITE" id="PS51186"/>
    </source>
</evidence>
<dbReference type="KEGG" id="puo:RZN69_06600"/>
<name>A0AAQ3LBE9_9BACT</name>
<evidence type="ECO:0000313" key="2">
    <source>
        <dbReference type="EMBL" id="WOO42755.1"/>
    </source>
</evidence>
<dbReference type="InterPro" id="IPR000182">
    <property type="entry name" value="GNAT_dom"/>
</dbReference>